<evidence type="ECO:0000313" key="2">
    <source>
        <dbReference type="EMBL" id="SEJ91442.1"/>
    </source>
</evidence>
<reference evidence="3" key="1">
    <citation type="submission" date="2016-10" db="EMBL/GenBank/DDBJ databases">
        <authorList>
            <person name="Varghese N."/>
            <person name="Submissions S."/>
        </authorList>
    </citation>
    <scope>NUCLEOTIDE SEQUENCE [LARGE SCALE GENOMIC DNA]</scope>
    <source>
        <strain evidence="3">CGMCC 1.10218</strain>
    </source>
</reference>
<dbReference type="GO" id="GO:0003677">
    <property type="term" value="F:DNA binding"/>
    <property type="evidence" value="ECO:0007669"/>
    <property type="project" value="InterPro"/>
</dbReference>
<organism evidence="2 3">
    <name type="scientific">Deinococcus reticulitermitis</name>
    <dbReference type="NCBI Taxonomy" id="856736"/>
    <lineage>
        <taxon>Bacteria</taxon>
        <taxon>Thermotogati</taxon>
        <taxon>Deinococcota</taxon>
        <taxon>Deinococci</taxon>
        <taxon>Deinococcales</taxon>
        <taxon>Deinococcaceae</taxon>
        <taxon>Deinococcus</taxon>
    </lineage>
</organism>
<dbReference type="AlphaFoldDB" id="A0A1H7CW59"/>
<proteinExistence type="predicted"/>
<gene>
    <name evidence="2" type="ORF">SAMN04488058_13514</name>
</gene>
<accession>A0A1H7CW59</accession>
<evidence type="ECO:0000259" key="1">
    <source>
        <dbReference type="Pfam" id="PF12728"/>
    </source>
</evidence>
<protein>
    <submittedName>
        <fullName evidence="2">DNA binding domain-containing protein, excisionase family</fullName>
    </submittedName>
</protein>
<dbReference type="NCBIfam" id="TIGR01764">
    <property type="entry name" value="excise"/>
    <property type="match status" value="1"/>
</dbReference>
<dbReference type="Proteomes" id="UP000199223">
    <property type="component" value="Unassembled WGS sequence"/>
</dbReference>
<evidence type="ECO:0000313" key="3">
    <source>
        <dbReference type="Proteomes" id="UP000199223"/>
    </source>
</evidence>
<dbReference type="InterPro" id="IPR010093">
    <property type="entry name" value="SinI_DNA-bd"/>
</dbReference>
<dbReference type="EMBL" id="FNZA01000035">
    <property type="protein sequence ID" value="SEJ91442.1"/>
    <property type="molecule type" value="Genomic_DNA"/>
</dbReference>
<dbReference type="RefSeq" id="WP_092265808.1">
    <property type="nucleotide sequence ID" value="NZ_FNZA01000035.1"/>
</dbReference>
<name>A0A1H7CW59_9DEIO</name>
<sequence length="71" mass="7630">MSNPEGTSQSLTTPQHESYLTVSEVASLLNLAEATVRQLIRDGKLPSLRLTEKIIRVPASGIRALVQGGTQ</sequence>
<dbReference type="InterPro" id="IPR041657">
    <property type="entry name" value="HTH_17"/>
</dbReference>
<feature type="domain" description="Helix-turn-helix" evidence="1">
    <location>
        <begin position="19"/>
        <end position="68"/>
    </location>
</feature>
<dbReference type="Pfam" id="PF12728">
    <property type="entry name" value="HTH_17"/>
    <property type="match status" value="1"/>
</dbReference>
<dbReference type="STRING" id="856736.SAMN04488058_13514"/>
<keyword evidence="3" id="KW-1185">Reference proteome</keyword>